<evidence type="ECO:0000256" key="7">
    <source>
        <dbReference type="SAM" id="Phobius"/>
    </source>
</evidence>
<evidence type="ECO:0000256" key="4">
    <source>
        <dbReference type="ARBA" id="ARBA00022692"/>
    </source>
</evidence>
<dbReference type="PANTHER" id="PTHR30509:SF9">
    <property type="entry name" value="MULTIDRUG RESISTANCE PROTEIN MDTO"/>
    <property type="match status" value="1"/>
</dbReference>
<name>A0A933RZL5_RHOPL</name>
<keyword evidence="3" id="KW-1003">Cell membrane</keyword>
<accession>A0A933RZL5</accession>
<evidence type="ECO:0000256" key="6">
    <source>
        <dbReference type="ARBA" id="ARBA00023136"/>
    </source>
</evidence>
<evidence type="ECO:0000256" key="3">
    <source>
        <dbReference type="ARBA" id="ARBA00022475"/>
    </source>
</evidence>
<evidence type="ECO:0000256" key="5">
    <source>
        <dbReference type="ARBA" id="ARBA00022989"/>
    </source>
</evidence>
<feature type="transmembrane region" description="Helical" evidence="7">
    <location>
        <begin position="449"/>
        <end position="467"/>
    </location>
</feature>
<dbReference type="GO" id="GO:0022857">
    <property type="term" value="F:transmembrane transporter activity"/>
    <property type="evidence" value="ECO:0007669"/>
    <property type="project" value="InterPro"/>
</dbReference>
<feature type="transmembrane region" description="Helical" evidence="7">
    <location>
        <begin position="83"/>
        <end position="101"/>
    </location>
</feature>
<keyword evidence="6 7" id="KW-0472">Membrane</keyword>
<comment type="caution">
    <text evidence="8">The sequence shown here is derived from an EMBL/GenBank/DDBJ whole genome shotgun (WGS) entry which is preliminary data.</text>
</comment>
<dbReference type="EMBL" id="JACRJB010000021">
    <property type="protein sequence ID" value="MBI5129363.1"/>
    <property type="molecule type" value="Genomic_DNA"/>
</dbReference>
<dbReference type="GO" id="GO:0005886">
    <property type="term" value="C:plasma membrane"/>
    <property type="evidence" value="ECO:0007669"/>
    <property type="project" value="UniProtKB-SubCell"/>
</dbReference>
<feature type="transmembrane region" description="Helical" evidence="7">
    <location>
        <begin position="154"/>
        <end position="178"/>
    </location>
</feature>
<feature type="transmembrane region" description="Helical" evidence="7">
    <location>
        <begin position="130"/>
        <end position="148"/>
    </location>
</feature>
<feature type="transmembrane region" description="Helical" evidence="7">
    <location>
        <begin position="474"/>
        <end position="495"/>
    </location>
</feature>
<sequence length="683" mass="72641">MSAFDDSGREDWLFWHGWQAVRLHLRLFAPRVLFGLRLSASVGLALFVTYYLELQNAFWAATTAAIVCQPNLGASIQKGRFRAIGSAAGALAMVALLASFPQQREPALLLLALFCGLCAAAATLLRNLAAYAAALAGITSAIIFADTVTDPSSAPFLAIVRVGEICIGICAACVVAMLTGSGSARRQLCQTLGRISANLLAGFSTDVSSDRDARDGRAARIALTREMGSLNLAIDAALGEQSPVLADRNRLRRVPFELLDALTSWRNATRVDGVVDATADARGELRAVLAALEQARLHSDPAGFRAACRTALARIDAIRKSDVDARMLNAARDVVQSLVAAADAVLATAAVGGRGDRSVPVVPVLADPLPALVNGARTTAAILATTWFWVATAWPSGPFAIVFAAVATLIFASFGDQARDLARDYTIGVASMVVVGGVLYFGVLPALSSFAALMGVLSVLFVVLGTMQAGTWHSVVFLAMTISSLPLLGVGNPVVYDASAYFNLALAIVSGSAVGALFFVAMPVVPPGLRLRRLISLSVRDLRRLLWRRWTPDRDRWTALMARRIELLPPQATADDTADLLALYAVGRAVLRLEQAVPDDRALGSLRVALSALADGRLADARAMLVAWRGRNLTLDPPNEDVGRRRWIACQSHIAVVIDAIDNHPALLTAPFRGRQLLAAAFR</sequence>
<dbReference type="Pfam" id="PF04632">
    <property type="entry name" value="FUSC"/>
    <property type="match status" value="1"/>
</dbReference>
<keyword evidence="2" id="KW-0813">Transport</keyword>
<dbReference type="PANTHER" id="PTHR30509">
    <property type="entry name" value="P-HYDROXYBENZOIC ACID EFFLUX PUMP SUBUNIT-RELATED"/>
    <property type="match status" value="1"/>
</dbReference>
<dbReference type="Proteomes" id="UP000782519">
    <property type="component" value="Unassembled WGS sequence"/>
</dbReference>
<gene>
    <name evidence="8" type="ORF">HZA66_07965</name>
</gene>
<keyword evidence="5 7" id="KW-1133">Transmembrane helix</keyword>
<protein>
    <submittedName>
        <fullName evidence="8">FUSC family protein</fullName>
    </submittedName>
</protein>
<evidence type="ECO:0000313" key="9">
    <source>
        <dbReference type="Proteomes" id="UP000782519"/>
    </source>
</evidence>
<comment type="subcellular location">
    <subcellularLocation>
        <location evidence="1">Cell membrane</location>
        <topology evidence="1">Multi-pass membrane protein</topology>
    </subcellularLocation>
</comment>
<dbReference type="AlphaFoldDB" id="A0A933RZL5"/>
<dbReference type="InterPro" id="IPR006726">
    <property type="entry name" value="PHBA_efflux_AaeB/fusaric-R"/>
</dbReference>
<evidence type="ECO:0000256" key="2">
    <source>
        <dbReference type="ARBA" id="ARBA00022448"/>
    </source>
</evidence>
<keyword evidence="4 7" id="KW-0812">Transmembrane</keyword>
<reference evidence="8" key="1">
    <citation type="submission" date="2020-07" db="EMBL/GenBank/DDBJ databases">
        <title>Huge and variable diversity of episymbiotic CPR bacteria and DPANN archaea in groundwater ecosystems.</title>
        <authorList>
            <person name="He C.Y."/>
            <person name="Keren R."/>
            <person name="Whittaker M."/>
            <person name="Farag I.F."/>
            <person name="Doudna J."/>
            <person name="Cate J.H.D."/>
            <person name="Banfield J.F."/>
        </authorList>
    </citation>
    <scope>NUCLEOTIDE SEQUENCE</scope>
    <source>
        <strain evidence="8">NC_groundwater_1818_Pr3_B-0.1um_66_35</strain>
    </source>
</reference>
<proteinExistence type="predicted"/>
<evidence type="ECO:0000256" key="1">
    <source>
        <dbReference type="ARBA" id="ARBA00004651"/>
    </source>
</evidence>
<feature type="transmembrane region" description="Helical" evidence="7">
    <location>
        <begin position="396"/>
        <end position="414"/>
    </location>
</feature>
<evidence type="ECO:0000313" key="8">
    <source>
        <dbReference type="EMBL" id="MBI5129363.1"/>
    </source>
</evidence>
<feature type="transmembrane region" description="Helical" evidence="7">
    <location>
        <begin position="32"/>
        <end position="52"/>
    </location>
</feature>
<feature type="transmembrane region" description="Helical" evidence="7">
    <location>
        <begin position="501"/>
        <end position="525"/>
    </location>
</feature>
<organism evidence="8 9">
    <name type="scientific">Rhodopseudomonas palustris</name>
    <dbReference type="NCBI Taxonomy" id="1076"/>
    <lineage>
        <taxon>Bacteria</taxon>
        <taxon>Pseudomonadati</taxon>
        <taxon>Pseudomonadota</taxon>
        <taxon>Alphaproteobacteria</taxon>
        <taxon>Hyphomicrobiales</taxon>
        <taxon>Nitrobacteraceae</taxon>
        <taxon>Rhodopseudomonas</taxon>
    </lineage>
</organism>
<feature type="transmembrane region" description="Helical" evidence="7">
    <location>
        <begin position="426"/>
        <end position="443"/>
    </location>
</feature>
<feature type="transmembrane region" description="Helical" evidence="7">
    <location>
        <begin position="58"/>
        <end position="76"/>
    </location>
</feature>
<feature type="transmembrane region" description="Helical" evidence="7">
    <location>
        <begin position="107"/>
        <end position="125"/>
    </location>
</feature>